<dbReference type="Proteomes" id="UP000034753">
    <property type="component" value="Unassembled WGS sequence"/>
</dbReference>
<evidence type="ECO:0000313" key="2">
    <source>
        <dbReference type="Proteomes" id="UP000034753"/>
    </source>
</evidence>
<proteinExistence type="predicted"/>
<reference evidence="1 2" key="1">
    <citation type="journal article" date="2015" name="Nature">
        <title>rRNA introns, odd ribosomes, and small enigmatic genomes across a large radiation of phyla.</title>
        <authorList>
            <person name="Brown C.T."/>
            <person name="Hug L.A."/>
            <person name="Thomas B.C."/>
            <person name="Sharon I."/>
            <person name="Castelle C.J."/>
            <person name="Singh A."/>
            <person name="Wilkins M.J."/>
            <person name="Williams K.H."/>
            <person name="Banfield J.F."/>
        </authorList>
    </citation>
    <scope>NUCLEOTIDE SEQUENCE [LARGE SCALE GENOMIC DNA]</scope>
</reference>
<accession>A0A0G0ZJI0</accession>
<gene>
    <name evidence="1" type="ORF">UU67_C0032G0016</name>
</gene>
<dbReference type="EMBL" id="LCBN01000032">
    <property type="protein sequence ID" value="KKS13098.1"/>
    <property type="molecule type" value="Genomic_DNA"/>
</dbReference>
<protein>
    <submittedName>
        <fullName evidence="1">Uncharacterized protein</fullName>
    </submittedName>
</protein>
<comment type="caution">
    <text evidence="1">The sequence shown here is derived from an EMBL/GenBank/DDBJ whole genome shotgun (WGS) entry which is preliminary data.</text>
</comment>
<evidence type="ECO:0000313" key="1">
    <source>
        <dbReference type="EMBL" id="KKS13098.1"/>
    </source>
</evidence>
<name>A0A0G0ZJI0_9BACT</name>
<organism evidence="1 2">
    <name type="scientific">Candidatus Daviesbacteria bacterium GW2011_GWB1_41_5</name>
    <dbReference type="NCBI Taxonomy" id="1618429"/>
    <lineage>
        <taxon>Bacteria</taxon>
        <taxon>Candidatus Daviesiibacteriota</taxon>
    </lineage>
</organism>
<sequence length="195" mass="21590">MTTEISRAQIRQQACESIADAIMAQQPHYEQSTVVEATDIKAMSGIISSEVRFTLFSYLAQGLKDAAAQSTEGYQTVSLSVGVGMLITPPPNLALLFYQNSSQIEEAMTSARNTATHIILTEIQGETPLLPYKRRILERLTPIFGGAGNCTLGFLPTRLDHVDLRYLYEEGNETPHLSLTFLPFTSNRLDITGYR</sequence>
<dbReference type="AlphaFoldDB" id="A0A0G0ZJI0"/>